<reference evidence="4 6" key="1">
    <citation type="submission" date="2015-11" db="EMBL/GenBank/DDBJ databases">
        <title>Genomic analysis of 38 Legionella species identifies large and diverse effector repertoires.</title>
        <authorList>
            <person name="Burstein D."/>
            <person name="Amaro F."/>
            <person name="Zusman T."/>
            <person name="Lifshitz Z."/>
            <person name="Cohen O."/>
            <person name="Gilbert J.A."/>
            <person name="Pupko T."/>
            <person name="Shuman H.A."/>
            <person name="Segal G."/>
        </authorList>
    </citation>
    <scope>NUCLEOTIDE SEQUENCE [LARGE SCALE GENOMIC DNA]</scope>
    <source>
        <strain evidence="4 6">ATCC 49507</strain>
    </source>
</reference>
<evidence type="ECO:0000313" key="7">
    <source>
        <dbReference type="Proteomes" id="UP000254230"/>
    </source>
</evidence>
<accession>A0A378KN22</accession>
<dbReference type="SUPFAM" id="SSF56925">
    <property type="entry name" value="OMPA-like"/>
    <property type="match status" value="1"/>
</dbReference>
<evidence type="ECO:0000313" key="5">
    <source>
        <dbReference type="EMBL" id="STY16324.1"/>
    </source>
</evidence>
<dbReference type="Proteomes" id="UP000254230">
    <property type="component" value="Unassembled WGS sequence"/>
</dbReference>
<dbReference type="OrthoDB" id="5647782at2"/>
<dbReference type="RefSeq" id="WP_058472964.1">
    <property type="nucleotide sequence ID" value="NZ_CAAAIL010000007.1"/>
</dbReference>
<gene>
    <name evidence="4" type="ORF">Lqua_0779</name>
    <name evidence="5" type="ORF">NCTC12376_00105</name>
</gene>
<proteinExistence type="predicted"/>
<keyword evidence="1 2" id="KW-0732">Signal</keyword>
<evidence type="ECO:0000259" key="3">
    <source>
        <dbReference type="Pfam" id="PF13505"/>
    </source>
</evidence>
<evidence type="ECO:0000256" key="2">
    <source>
        <dbReference type="SAM" id="SignalP"/>
    </source>
</evidence>
<feature type="signal peptide" evidence="2">
    <location>
        <begin position="1"/>
        <end position="20"/>
    </location>
</feature>
<organism evidence="5 7">
    <name type="scientific">Legionella quateirensis</name>
    <dbReference type="NCBI Taxonomy" id="45072"/>
    <lineage>
        <taxon>Bacteria</taxon>
        <taxon>Pseudomonadati</taxon>
        <taxon>Pseudomonadota</taxon>
        <taxon>Gammaproteobacteria</taxon>
        <taxon>Legionellales</taxon>
        <taxon>Legionellaceae</taxon>
        <taxon>Legionella</taxon>
    </lineage>
</organism>
<sequence>MLKRIMIAGLGASLTMSASAAELVYEEGIPVLWSSIITLSGGPSWSAPGQSQYLYPEPIPRFDHYTYNSKTGVMANAEIFFGLQRMVRPNILGELGLGVAGASDAKITGNVNVDGIPDFYSFQYKVNHVRVEMKGRLIGNLIQPVQPYVSGSFGAGFNNSHGFNSLSISPYLYPSPWFADNTTVAFSYTLGVGVQLMLNPNWQVAAGYEWGDWGKSYLGGDGNTITKGPRLTHLYTNEVLLSLSYLFTA</sequence>
<feature type="domain" description="Outer membrane protein beta-barrel" evidence="3">
    <location>
        <begin position="77"/>
        <end position="247"/>
    </location>
</feature>
<dbReference type="Pfam" id="PF13505">
    <property type="entry name" value="OMP_b-brl"/>
    <property type="match status" value="1"/>
</dbReference>
<protein>
    <submittedName>
        <fullName evidence="5">Opacity protein and related surface antigens</fullName>
    </submittedName>
</protein>
<keyword evidence="6" id="KW-1185">Reference proteome</keyword>
<evidence type="ECO:0000313" key="6">
    <source>
        <dbReference type="Proteomes" id="UP000054639"/>
    </source>
</evidence>
<dbReference type="Proteomes" id="UP000054639">
    <property type="component" value="Unassembled WGS sequence"/>
</dbReference>
<evidence type="ECO:0000313" key="4">
    <source>
        <dbReference type="EMBL" id="KTD52946.1"/>
    </source>
</evidence>
<dbReference type="EMBL" id="LNYR01000006">
    <property type="protein sequence ID" value="KTD52946.1"/>
    <property type="molecule type" value="Genomic_DNA"/>
</dbReference>
<dbReference type="InterPro" id="IPR011250">
    <property type="entry name" value="OMP/PagP_B-barrel"/>
</dbReference>
<feature type="chain" id="PRO_5016672657" evidence="2">
    <location>
        <begin position="21"/>
        <end position="249"/>
    </location>
</feature>
<reference evidence="5 7" key="2">
    <citation type="submission" date="2018-06" db="EMBL/GenBank/DDBJ databases">
        <authorList>
            <consortium name="Pathogen Informatics"/>
            <person name="Doyle S."/>
        </authorList>
    </citation>
    <scope>NUCLEOTIDE SEQUENCE [LARGE SCALE GENOMIC DNA]</scope>
    <source>
        <strain evidence="5 7">NCTC12376</strain>
    </source>
</reference>
<dbReference type="InterPro" id="IPR027385">
    <property type="entry name" value="Beta-barrel_OMP"/>
</dbReference>
<dbReference type="EMBL" id="UGOW01000001">
    <property type="protein sequence ID" value="STY16324.1"/>
    <property type="molecule type" value="Genomic_DNA"/>
</dbReference>
<evidence type="ECO:0000256" key="1">
    <source>
        <dbReference type="ARBA" id="ARBA00022729"/>
    </source>
</evidence>
<dbReference type="Gene3D" id="2.40.160.20">
    <property type="match status" value="1"/>
</dbReference>
<dbReference type="AlphaFoldDB" id="A0A378KN22"/>
<dbReference type="STRING" id="45072.Lqua_0779"/>
<name>A0A378KN22_9GAMM</name>